<dbReference type="InterPro" id="IPR052349">
    <property type="entry name" value="Metallo-hydrolase_Enzymes"/>
</dbReference>
<evidence type="ECO:0000256" key="6">
    <source>
        <dbReference type="SAM" id="Phobius"/>
    </source>
</evidence>
<keyword evidence="2 5" id="KW-0812">Transmembrane</keyword>
<feature type="transmembrane region" description="Helical" evidence="6">
    <location>
        <begin position="688"/>
        <end position="711"/>
    </location>
</feature>
<keyword evidence="9" id="KW-1185">Reference proteome</keyword>
<dbReference type="EMBL" id="CAJVRL010000079">
    <property type="protein sequence ID" value="CAG8957427.1"/>
    <property type="molecule type" value="Genomic_DNA"/>
</dbReference>
<gene>
    <name evidence="8" type="ORF">HYFRA_00011408</name>
</gene>
<proteinExistence type="predicted"/>
<dbReference type="Gene3D" id="3.20.20.140">
    <property type="entry name" value="Metal-dependent hydrolases"/>
    <property type="match status" value="1"/>
</dbReference>
<dbReference type="AlphaFoldDB" id="A0A9N9PX97"/>
<evidence type="ECO:0000256" key="1">
    <source>
        <dbReference type="ARBA" id="ARBA00004141"/>
    </source>
</evidence>
<dbReference type="InterPro" id="IPR006634">
    <property type="entry name" value="TLC-dom"/>
</dbReference>
<dbReference type="InterPro" id="IPR032466">
    <property type="entry name" value="Metal_Hydrolase"/>
</dbReference>
<name>A0A9N9PX97_9HELO</name>
<feature type="transmembrane region" description="Helical" evidence="6">
    <location>
        <begin position="633"/>
        <end position="652"/>
    </location>
</feature>
<dbReference type="PANTHER" id="PTHR32027:SF0">
    <property type="entry name" value="CYTOSINE DEAMINASE"/>
    <property type="match status" value="1"/>
</dbReference>
<dbReference type="GO" id="GO:0016020">
    <property type="term" value="C:membrane"/>
    <property type="evidence" value="ECO:0007669"/>
    <property type="project" value="UniProtKB-SubCell"/>
</dbReference>
<protein>
    <recommendedName>
        <fullName evidence="7">TLC domain-containing protein</fullName>
    </recommendedName>
</protein>
<evidence type="ECO:0000256" key="4">
    <source>
        <dbReference type="ARBA" id="ARBA00023136"/>
    </source>
</evidence>
<dbReference type="PANTHER" id="PTHR32027">
    <property type="entry name" value="CYTOSINE DEAMINASE"/>
    <property type="match status" value="1"/>
</dbReference>
<reference evidence="8" key="1">
    <citation type="submission" date="2021-07" db="EMBL/GenBank/DDBJ databases">
        <authorList>
            <person name="Durling M."/>
        </authorList>
    </citation>
    <scope>NUCLEOTIDE SEQUENCE</scope>
</reference>
<evidence type="ECO:0000256" key="2">
    <source>
        <dbReference type="ARBA" id="ARBA00022692"/>
    </source>
</evidence>
<evidence type="ECO:0000313" key="8">
    <source>
        <dbReference type="EMBL" id="CAG8957427.1"/>
    </source>
</evidence>
<feature type="domain" description="TLC" evidence="7">
    <location>
        <begin position="592"/>
        <end position="837"/>
    </location>
</feature>
<keyword evidence="4 5" id="KW-0472">Membrane</keyword>
<dbReference type="OrthoDB" id="10266980at2759"/>
<feature type="transmembrane region" description="Helical" evidence="6">
    <location>
        <begin position="559"/>
        <end position="578"/>
    </location>
</feature>
<comment type="subcellular location">
    <subcellularLocation>
        <location evidence="1">Membrane</location>
        <topology evidence="1">Multi-pass membrane protein</topology>
    </subcellularLocation>
</comment>
<dbReference type="Proteomes" id="UP000696280">
    <property type="component" value="Unassembled WGS sequence"/>
</dbReference>
<organism evidence="8 9">
    <name type="scientific">Hymenoscyphus fraxineus</name>
    <dbReference type="NCBI Taxonomy" id="746836"/>
    <lineage>
        <taxon>Eukaryota</taxon>
        <taxon>Fungi</taxon>
        <taxon>Dikarya</taxon>
        <taxon>Ascomycota</taxon>
        <taxon>Pezizomycotina</taxon>
        <taxon>Leotiomycetes</taxon>
        <taxon>Helotiales</taxon>
        <taxon>Helotiaceae</taxon>
        <taxon>Hymenoscyphus</taxon>
    </lineage>
</organism>
<evidence type="ECO:0000259" key="7">
    <source>
        <dbReference type="PROSITE" id="PS50922"/>
    </source>
</evidence>
<feature type="transmembrane region" description="Helical" evidence="6">
    <location>
        <begin position="723"/>
        <end position="743"/>
    </location>
</feature>
<dbReference type="PROSITE" id="PS50922">
    <property type="entry name" value="TLC"/>
    <property type="match status" value="1"/>
</dbReference>
<dbReference type="Pfam" id="PF03798">
    <property type="entry name" value="TRAM_LAG1_CLN8"/>
    <property type="match status" value="1"/>
</dbReference>
<dbReference type="SMART" id="SM00724">
    <property type="entry name" value="TLC"/>
    <property type="match status" value="1"/>
</dbReference>
<dbReference type="SUPFAM" id="SSF51556">
    <property type="entry name" value="Metallo-dependent hydrolases"/>
    <property type="match status" value="1"/>
</dbReference>
<feature type="transmembrane region" description="Helical" evidence="6">
    <location>
        <begin position="599"/>
        <end position="618"/>
    </location>
</feature>
<feature type="transmembrane region" description="Helical" evidence="6">
    <location>
        <begin position="664"/>
        <end position="682"/>
    </location>
</feature>
<accession>A0A9N9PX97</accession>
<sequence length="884" mass="98392">MSSQEIKPTLQLNGVYMASKPPNTRWDICCHDGKIRSIVESTHDSNSIGTRFVAPGLCHPHIHLDKCFLLSHPKYSDLQIKRGDFAEAMKLTSEAKARFEHDDLMERGQALIEESVKFGVTHMRAFVEVDPAVGMKCLDAGLALKKQFSDTCYIQICVFAQDPIFSGKNGGGGMIRLLNSAAARPGVEVLGSTPYVEDTKEHQEQNIRWTTMIAKKHGLHVDFHLDYNLDPKESSMVPCVLEQLRKEQWPSTRGTSDFRTVVLGHCTRLTLFSGSEWLDLRKEIGDLPVSFVGLPTSDLFMMGRPQEGFDSGERVRGTLQIPQLIKQYGLNAAIGINNVGNAFTPHGSCDPLSLASLGVGIYQAGTKDDADLLLQCVTSRARNAIGLNSSRAYDMALPVGSPADLVVFGNESKASSRSFRVRKTTQDIVNDAGYERTTIFQGKMEVATHADLRMRDAISKTRLTWQPIRPALPGTTPNFYLYTPQPKFYIARSSQQASKPLSSAPDCSSSRTCSPTTSISSLTMHDPFPIAPIPWLSKAIQPFADYTGLVTLPLHIHEVLGSFLAYYFINVAVAPWISKKLFPVKYAKLSPDRKINWDVHVVSLCQSTVINVLALWVMHADEERKNMNALERVWGYTGAAGMIQGMAAGYFLWDLVVTLQNVRLFGLGMLAHAMSALIVFSFGFRPFVNFYGCTFILYELSSPFLNFHWFFDKLDMTGSKAQLYNGIMLLATFFSCRLVWGTYQSVRVYQDVWAAVHHQSAAASIHLDALNNGTAAGLDAATGHSAAPIHSEMMRFAGDEYVPLWLAFTYLGSNIILNTLNFYWFGKMIETVRKRFQPPKEERRKLKASARSTANGKVKIDLDETDVRRRNVGKEEPVAIEAIS</sequence>
<keyword evidence="3 6" id="KW-1133">Transmembrane helix</keyword>
<comment type="caution">
    <text evidence="8">The sequence shown here is derived from an EMBL/GenBank/DDBJ whole genome shotgun (WGS) entry which is preliminary data.</text>
</comment>
<evidence type="ECO:0000256" key="3">
    <source>
        <dbReference type="ARBA" id="ARBA00022989"/>
    </source>
</evidence>
<feature type="transmembrane region" description="Helical" evidence="6">
    <location>
        <begin position="802"/>
        <end position="825"/>
    </location>
</feature>
<evidence type="ECO:0000256" key="5">
    <source>
        <dbReference type="PROSITE-ProRule" id="PRU00205"/>
    </source>
</evidence>
<evidence type="ECO:0000313" key="9">
    <source>
        <dbReference type="Proteomes" id="UP000696280"/>
    </source>
</evidence>
<dbReference type="GO" id="GO:0016814">
    <property type="term" value="F:hydrolase activity, acting on carbon-nitrogen (but not peptide) bonds, in cyclic amidines"/>
    <property type="evidence" value="ECO:0007669"/>
    <property type="project" value="TreeGrafter"/>
</dbReference>